<evidence type="ECO:0000256" key="1">
    <source>
        <dbReference type="SAM" id="MobiDB-lite"/>
    </source>
</evidence>
<proteinExistence type="predicted"/>
<gene>
    <name evidence="2" type="ORF">V7S43_010580</name>
</gene>
<dbReference type="EMBL" id="JBIMZQ010000024">
    <property type="protein sequence ID" value="KAL3664253.1"/>
    <property type="molecule type" value="Genomic_DNA"/>
</dbReference>
<protein>
    <recommendedName>
        <fullName evidence="4">MULE transposase domain-containing protein</fullName>
    </recommendedName>
</protein>
<evidence type="ECO:0000313" key="3">
    <source>
        <dbReference type="Proteomes" id="UP001632037"/>
    </source>
</evidence>
<dbReference type="Proteomes" id="UP001632037">
    <property type="component" value="Unassembled WGS sequence"/>
</dbReference>
<sequence>MQITRGKPGVIVLSAQTFNDTVAASFMRLREMTKRRLEMEYASVFKMPFLNLTRDLWTVSTGKKHAIATSMIFIDKDGTFRTLALLVTVFNESHDSAVCRRRPRPHHRAVRHRDRSYGSPCNVGQSPRSLQSVEAS</sequence>
<name>A0ABD3FBW5_9STRA</name>
<feature type="region of interest" description="Disordered" evidence="1">
    <location>
        <begin position="97"/>
        <end position="136"/>
    </location>
</feature>
<evidence type="ECO:0008006" key="4">
    <source>
        <dbReference type="Google" id="ProtNLM"/>
    </source>
</evidence>
<keyword evidence="3" id="KW-1185">Reference proteome</keyword>
<organism evidence="2 3">
    <name type="scientific">Phytophthora oleae</name>
    <dbReference type="NCBI Taxonomy" id="2107226"/>
    <lineage>
        <taxon>Eukaryota</taxon>
        <taxon>Sar</taxon>
        <taxon>Stramenopiles</taxon>
        <taxon>Oomycota</taxon>
        <taxon>Peronosporomycetes</taxon>
        <taxon>Peronosporales</taxon>
        <taxon>Peronosporaceae</taxon>
        <taxon>Phytophthora</taxon>
    </lineage>
</organism>
<comment type="caution">
    <text evidence="2">The sequence shown here is derived from an EMBL/GenBank/DDBJ whole genome shotgun (WGS) entry which is preliminary data.</text>
</comment>
<accession>A0ABD3FBW5</accession>
<feature type="compositionally biased region" description="Basic residues" evidence="1">
    <location>
        <begin position="99"/>
        <end position="114"/>
    </location>
</feature>
<dbReference type="AlphaFoldDB" id="A0ABD3FBW5"/>
<reference evidence="2 3" key="1">
    <citation type="submission" date="2024-09" db="EMBL/GenBank/DDBJ databases">
        <title>Genome sequencing and assembly of Phytophthora oleae, isolate VK10A, causative agent of rot of olive drupes.</title>
        <authorList>
            <person name="Conti Taguali S."/>
            <person name="Riolo M."/>
            <person name="La Spada F."/>
            <person name="Cacciola S.O."/>
            <person name="Dionisio G."/>
        </authorList>
    </citation>
    <scope>NUCLEOTIDE SEQUENCE [LARGE SCALE GENOMIC DNA]</scope>
    <source>
        <strain evidence="2 3">VK10A</strain>
    </source>
</reference>
<evidence type="ECO:0000313" key="2">
    <source>
        <dbReference type="EMBL" id="KAL3664253.1"/>
    </source>
</evidence>
<feature type="compositionally biased region" description="Polar residues" evidence="1">
    <location>
        <begin position="122"/>
        <end position="136"/>
    </location>
</feature>